<dbReference type="FunFam" id="3.40.50.1700:FF:000001">
    <property type="entry name" value="probable beta-D-xylosidase 2"/>
    <property type="match status" value="1"/>
</dbReference>
<dbReference type="PANTHER" id="PTHR42721:SF8">
    <property type="entry name" value="BETA-D-XYLOSIDASE 1"/>
    <property type="match status" value="1"/>
</dbReference>
<dbReference type="InterPro" id="IPR002772">
    <property type="entry name" value="Glyco_hydro_3_C"/>
</dbReference>
<evidence type="ECO:0000313" key="9">
    <source>
        <dbReference type="EMBL" id="SPC80169.1"/>
    </source>
</evidence>
<evidence type="ECO:0000256" key="4">
    <source>
        <dbReference type="ARBA" id="ARBA00022801"/>
    </source>
</evidence>
<protein>
    <recommendedName>
        <fullName evidence="8">Fibronectin type III-like domain-containing protein</fullName>
    </recommendedName>
</protein>
<evidence type="ECO:0000259" key="8">
    <source>
        <dbReference type="SMART" id="SM01217"/>
    </source>
</evidence>
<organism evidence="9">
    <name type="scientific">Fagus sylvatica</name>
    <name type="common">Beechnut</name>
    <dbReference type="NCBI Taxonomy" id="28930"/>
    <lineage>
        <taxon>Eukaryota</taxon>
        <taxon>Viridiplantae</taxon>
        <taxon>Streptophyta</taxon>
        <taxon>Embryophyta</taxon>
        <taxon>Tracheophyta</taxon>
        <taxon>Spermatophyta</taxon>
        <taxon>Magnoliopsida</taxon>
        <taxon>eudicotyledons</taxon>
        <taxon>Gunneridae</taxon>
        <taxon>Pentapetalae</taxon>
        <taxon>rosids</taxon>
        <taxon>fabids</taxon>
        <taxon>Fagales</taxon>
        <taxon>Fagaceae</taxon>
        <taxon>Fagus</taxon>
    </lineage>
</organism>
<dbReference type="Gene3D" id="3.20.20.300">
    <property type="entry name" value="Glycoside hydrolase, family 3, N-terminal domain"/>
    <property type="match status" value="1"/>
</dbReference>
<dbReference type="PANTHER" id="PTHR42721">
    <property type="entry name" value="SUGAR HYDROLASE-RELATED"/>
    <property type="match status" value="1"/>
</dbReference>
<dbReference type="Gene3D" id="3.40.50.1700">
    <property type="entry name" value="Glycoside hydrolase family 3 C-terminal domain"/>
    <property type="match status" value="1"/>
</dbReference>
<evidence type="ECO:0000256" key="6">
    <source>
        <dbReference type="ARBA" id="ARBA00023295"/>
    </source>
</evidence>
<dbReference type="InterPro" id="IPR044993">
    <property type="entry name" value="BXL"/>
</dbReference>
<evidence type="ECO:0000256" key="2">
    <source>
        <dbReference type="ARBA" id="ARBA00022525"/>
    </source>
</evidence>
<evidence type="ECO:0000256" key="3">
    <source>
        <dbReference type="ARBA" id="ARBA00022729"/>
    </source>
</evidence>
<dbReference type="GO" id="GO:0048046">
    <property type="term" value="C:apoplast"/>
    <property type="evidence" value="ECO:0007669"/>
    <property type="project" value="TreeGrafter"/>
</dbReference>
<dbReference type="InterPro" id="IPR036881">
    <property type="entry name" value="Glyco_hydro_3_C_sf"/>
</dbReference>
<keyword evidence="2" id="KW-0964">Secreted</keyword>
<name>A0A2N9EZW1_FAGSY</name>
<dbReference type="InterPro" id="IPR001764">
    <property type="entry name" value="Glyco_hydro_3_N"/>
</dbReference>
<keyword evidence="6" id="KW-0326">Glycosidase</keyword>
<dbReference type="GO" id="GO:0045493">
    <property type="term" value="P:xylan catabolic process"/>
    <property type="evidence" value="ECO:0007669"/>
    <property type="project" value="InterPro"/>
</dbReference>
<evidence type="ECO:0000256" key="5">
    <source>
        <dbReference type="ARBA" id="ARBA00023180"/>
    </source>
</evidence>
<dbReference type="AlphaFoldDB" id="A0A2N9EZW1"/>
<keyword evidence="7" id="KW-1133">Transmembrane helix</keyword>
<keyword evidence="7" id="KW-0472">Membrane</keyword>
<dbReference type="Gene3D" id="2.60.40.10">
    <property type="entry name" value="Immunoglobulins"/>
    <property type="match status" value="1"/>
</dbReference>
<sequence length="790" mass="85677">MAYNNNNKHHSYTPFSLLSIVIILCVSFCVIEARSPFACDPKNGLTRSLKFCRPSVPIHVRVWDLIGRLTLQEKIRLLVNNAAAVPRLGIQGYEWWSEALHGVSNVGPGVKFGGAFRGATSFPQVITTAASFNESLWEAIGRVVSDEARAMYNGGQAGLTYWSPNVNIFRDPRWGRGQETPGEDPVLAGKYAARYVRGLQGTAAGNRLKVAACCKHYTAYDLDNWKGVDRFHFNARVSQQDLADTYNVPFKACVVQGKVASVMCSYNQVNGKPTCADPDLLKNTIRGKWGLNGYIVSDCDSVGVLFDNQHYTSTPEEAAADTIKAGLDLNCGPFLAIHTEQAVRRGLVREADVNNALANTITVQMRLGMFDGEPSAQPYGNLGPRDVCTPTHQQLALEAARQGIVLLQNRKSSLPLSTRRHRTIAVIGPNSDVTVTMIGNYAGVACGYTSPLQGIGRYAKTIHQAGCSGVACNGNQQFGAAEAAARQADATVLVMGLDQSIEAEFKDRVGLLLPGHQQELVTRVARASRGPTVLVLMSGGPIDVSFAKNDPRISAILWAGYPGQAGGTAIADILFGTTNPGGKLPMTWYPQNYVEKVPMTNMNMRANPSIGYPGRTYRFYEGPVVFSFGQGLSYTKFTQSLAQAPKDVLIPLSSIRGFTNSTLSSIRGFTNSTMLTNGVRVKHKKCTTLSLGVDIDVQNTGTMDGTHTLLVFSTPPSGAWSKNKQLVGFEKVHVAAGSKQRVRIGIHACKHLSVVDNFGIRRIPMGKHKLQIGDLKHSISVQSNLQEIKT</sequence>
<dbReference type="Pfam" id="PF00933">
    <property type="entry name" value="Glyco_hydro_3"/>
    <property type="match status" value="1"/>
</dbReference>
<dbReference type="InterPro" id="IPR017853">
    <property type="entry name" value="GH"/>
</dbReference>
<feature type="transmembrane region" description="Helical" evidence="7">
    <location>
        <begin position="12"/>
        <end position="33"/>
    </location>
</feature>
<dbReference type="Pfam" id="PF14310">
    <property type="entry name" value="Fn3-like"/>
    <property type="match status" value="1"/>
</dbReference>
<gene>
    <name evidence="9" type="ORF">FSB_LOCUS8051</name>
</gene>
<dbReference type="Pfam" id="PF01915">
    <property type="entry name" value="Glyco_hydro_3_C"/>
    <property type="match status" value="1"/>
</dbReference>
<dbReference type="SMART" id="SM01217">
    <property type="entry name" value="Fn3_like"/>
    <property type="match status" value="1"/>
</dbReference>
<dbReference type="InterPro" id="IPR036962">
    <property type="entry name" value="Glyco_hydro_3_N_sf"/>
</dbReference>
<comment type="subcellular location">
    <subcellularLocation>
        <location evidence="1">Secreted</location>
    </subcellularLocation>
</comment>
<accession>A0A2N9EZW1</accession>
<proteinExistence type="predicted"/>
<evidence type="ECO:0000256" key="1">
    <source>
        <dbReference type="ARBA" id="ARBA00004613"/>
    </source>
</evidence>
<dbReference type="InterPro" id="IPR026891">
    <property type="entry name" value="Fn3-like"/>
</dbReference>
<keyword evidence="3" id="KW-0732">Signal</keyword>
<dbReference type="SUPFAM" id="SSF51445">
    <property type="entry name" value="(Trans)glycosidases"/>
    <property type="match status" value="1"/>
</dbReference>
<feature type="domain" description="Fibronectin type III-like" evidence="8">
    <location>
        <begin position="707"/>
        <end position="776"/>
    </location>
</feature>
<dbReference type="SUPFAM" id="SSF52279">
    <property type="entry name" value="Beta-D-glucan exohydrolase, C-terminal domain"/>
    <property type="match status" value="1"/>
</dbReference>
<dbReference type="InterPro" id="IPR013783">
    <property type="entry name" value="Ig-like_fold"/>
</dbReference>
<dbReference type="GO" id="GO:0046556">
    <property type="term" value="F:alpha-L-arabinofuranosidase activity"/>
    <property type="evidence" value="ECO:0007669"/>
    <property type="project" value="TreeGrafter"/>
</dbReference>
<reference evidence="9" key="1">
    <citation type="submission" date="2018-02" db="EMBL/GenBank/DDBJ databases">
        <authorList>
            <person name="Cohen D.B."/>
            <person name="Kent A.D."/>
        </authorList>
    </citation>
    <scope>NUCLEOTIDE SEQUENCE</scope>
</reference>
<keyword evidence="7" id="KW-0812">Transmembrane</keyword>
<keyword evidence="5" id="KW-0325">Glycoprotein</keyword>
<dbReference type="GO" id="GO:0031222">
    <property type="term" value="P:arabinan catabolic process"/>
    <property type="evidence" value="ECO:0007669"/>
    <property type="project" value="TreeGrafter"/>
</dbReference>
<dbReference type="EMBL" id="OIVN01000435">
    <property type="protein sequence ID" value="SPC80169.1"/>
    <property type="molecule type" value="Genomic_DNA"/>
</dbReference>
<dbReference type="FunFam" id="3.20.20.300:FF:000004">
    <property type="entry name" value="probable beta-D-xylosidase 7"/>
    <property type="match status" value="1"/>
</dbReference>
<evidence type="ECO:0000256" key="7">
    <source>
        <dbReference type="SAM" id="Phobius"/>
    </source>
</evidence>
<dbReference type="PRINTS" id="PR00133">
    <property type="entry name" value="GLHYDRLASE3"/>
</dbReference>
<dbReference type="GO" id="GO:0009044">
    <property type="term" value="F:xylan 1,4-beta-xylosidase activity"/>
    <property type="evidence" value="ECO:0007669"/>
    <property type="project" value="InterPro"/>
</dbReference>
<keyword evidence="4" id="KW-0378">Hydrolase</keyword>